<evidence type="ECO:0000313" key="3">
    <source>
        <dbReference type="Proteomes" id="UP000249464"/>
    </source>
</evidence>
<gene>
    <name evidence="2" type="primary">BQ5605_C002g01482</name>
    <name evidence="2" type="ORF">BQ5605_C002G01482</name>
</gene>
<accession>A0A2X0M2N3</accession>
<organism evidence="2 3">
    <name type="scientific">Microbotryum silenes-dioicae</name>
    <dbReference type="NCBI Taxonomy" id="796604"/>
    <lineage>
        <taxon>Eukaryota</taxon>
        <taxon>Fungi</taxon>
        <taxon>Dikarya</taxon>
        <taxon>Basidiomycota</taxon>
        <taxon>Pucciniomycotina</taxon>
        <taxon>Microbotryomycetes</taxon>
        <taxon>Microbotryales</taxon>
        <taxon>Microbotryaceae</taxon>
        <taxon>Microbotryum</taxon>
    </lineage>
</organism>
<evidence type="ECO:0000256" key="1">
    <source>
        <dbReference type="SAM" id="MobiDB-lite"/>
    </source>
</evidence>
<name>A0A2X0M2N3_9BASI</name>
<dbReference type="EMBL" id="FQNC01000041">
    <property type="protein sequence ID" value="SGY33334.1"/>
    <property type="molecule type" value="Genomic_DNA"/>
</dbReference>
<sequence length="49" mass="5256">MGAGRVPVLLRFTTGAANGGPQQPQLFWSKPPDSDQYGLRKKVVGQSTL</sequence>
<feature type="region of interest" description="Disordered" evidence="1">
    <location>
        <begin position="15"/>
        <end position="49"/>
    </location>
</feature>
<evidence type="ECO:0000313" key="2">
    <source>
        <dbReference type="EMBL" id="SGY33334.1"/>
    </source>
</evidence>
<dbReference type="Proteomes" id="UP000249464">
    <property type="component" value="Unassembled WGS sequence"/>
</dbReference>
<protein>
    <submittedName>
        <fullName evidence="2">BQ5605_C002g01482 protein</fullName>
    </submittedName>
</protein>
<dbReference type="AlphaFoldDB" id="A0A2X0M2N3"/>
<proteinExistence type="predicted"/>
<reference evidence="2 3" key="1">
    <citation type="submission" date="2016-11" db="EMBL/GenBank/DDBJ databases">
        <authorList>
            <person name="Jaros S."/>
            <person name="Januszkiewicz K."/>
            <person name="Wedrychowicz H."/>
        </authorList>
    </citation>
    <scope>NUCLEOTIDE SEQUENCE [LARGE SCALE GENOMIC DNA]</scope>
</reference>
<keyword evidence="3" id="KW-1185">Reference proteome</keyword>